<organism evidence="14 15">
    <name type="scientific">Pseudonocardia halophobica</name>
    <dbReference type="NCBI Taxonomy" id="29401"/>
    <lineage>
        <taxon>Bacteria</taxon>
        <taxon>Bacillati</taxon>
        <taxon>Actinomycetota</taxon>
        <taxon>Actinomycetes</taxon>
        <taxon>Pseudonocardiales</taxon>
        <taxon>Pseudonocardiaceae</taxon>
        <taxon>Pseudonocardia</taxon>
    </lineage>
</organism>
<dbReference type="FunFam" id="1.20.1250.20:FF:000001">
    <property type="entry name" value="Dicarboxylate MFS transporter"/>
    <property type="match status" value="1"/>
</dbReference>
<evidence type="ECO:0000313" key="14">
    <source>
        <dbReference type="EMBL" id="GLL16175.1"/>
    </source>
</evidence>
<feature type="transmembrane region" description="Helical" evidence="12">
    <location>
        <begin position="61"/>
        <end position="82"/>
    </location>
</feature>
<feature type="region of interest" description="Disordered" evidence="11">
    <location>
        <begin position="430"/>
        <end position="452"/>
    </location>
</feature>
<gene>
    <name evidence="14" type="ORF">GCM10017577_73300</name>
</gene>
<keyword evidence="6" id="KW-0769">Symport</keyword>
<dbReference type="PROSITE" id="PS00217">
    <property type="entry name" value="SUGAR_TRANSPORT_2"/>
    <property type="match status" value="1"/>
</dbReference>
<evidence type="ECO:0000256" key="9">
    <source>
        <dbReference type="ARBA" id="ARBA00037295"/>
    </source>
</evidence>
<evidence type="ECO:0000256" key="11">
    <source>
        <dbReference type="SAM" id="MobiDB-lite"/>
    </source>
</evidence>
<evidence type="ECO:0000256" key="7">
    <source>
        <dbReference type="ARBA" id="ARBA00022989"/>
    </source>
</evidence>
<evidence type="ECO:0000256" key="10">
    <source>
        <dbReference type="ARBA" id="ARBA00039918"/>
    </source>
</evidence>
<dbReference type="Proteomes" id="UP001143463">
    <property type="component" value="Unassembled WGS sequence"/>
</dbReference>
<comment type="subcellular location">
    <subcellularLocation>
        <location evidence="1">Cell membrane</location>
        <topology evidence="1">Multi-pass membrane protein</topology>
    </subcellularLocation>
</comment>
<dbReference type="PROSITE" id="PS50850">
    <property type="entry name" value="MFS"/>
    <property type="match status" value="1"/>
</dbReference>
<dbReference type="InterPro" id="IPR005829">
    <property type="entry name" value="Sugar_transporter_CS"/>
</dbReference>
<name>A0A9W6UF89_9PSEU</name>
<feature type="transmembrane region" description="Helical" evidence="12">
    <location>
        <begin position="190"/>
        <end position="209"/>
    </location>
</feature>
<dbReference type="RefSeq" id="WP_063739914.1">
    <property type="nucleotide sequence ID" value="NZ_BAAAUZ010000066.1"/>
</dbReference>
<dbReference type="PANTHER" id="PTHR43528">
    <property type="entry name" value="ALPHA-KETOGLUTARATE PERMEASE"/>
    <property type="match status" value="1"/>
</dbReference>
<dbReference type="GO" id="GO:0005886">
    <property type="term" value="C:plasma membrane"/>
    <property type="evidence" value="ECO:0007669"/>
    <property type="project" value="UniProtKB-SubCell"/>
</dbReference>
<evidence type="ECO:0000256" key="1">
    <source>
        <dbReference type="ARBA" id="ARBA00004651"/>
    </source>
</evidence>
<dbReference type="InterPro" id="IPR036259">
    <property type="entry name" value="MFS_trans_sf"/>
</dbReference>
<feature type="domain" description="Major facilitator superfamily (MFS) profile" evidence="13">
    <location>
        <begin position="18"/>
        <end position="427"/>
    </location>
</feature>
<feature type="transmembrane region" description="Helical" evidence="12">
    <location>
        <begin position="375"/>
        <end position="399"/>
    </location>
</feature>
<evidence type="ECO:0000256" key="3">
    <source>
        <dbReference type="ARBA" id="ARBA00022448"/>
    </source>
</evidence>
<feature type="transmembrane region" description="Helical" evidence="12">
    <location>
        <begin position="89"/>
        <end position="108"/>
    </location>
</feature>
<evidence type="ECO:0000259" key="13">
    <source>
        <dbReference type="PROSITE" id="PS50850"/>
    </source>
</evidence>
<keyword evidence="3" id="KW-0813">Transport</keyword>
<feature type="transmembrane region" description="Helical" evidence="12">
    <location>
        <begin position="310"/>
        <end position="330"/>
    </location>
</feature>
<evidence type="ECO:0000256" key="5">
    <source>
        <dbReference type="ARBA" id="ARBA00022692"/>
    </source>
</evidence>
<dbReference type="PANTHER" id="PTHR43528:SF1">
    <property type="entry name" value="ALPHA-KETOGLUTARATE PERMEASE"/>
    <property type="match status" value="1"/>
</dbReference>
<keyword evidence="4" id="KW-1003">Cell membrane</keyword>
<dbReference type="Pfam" id="PF07690">
    <property type="entry name" value="MFS_1"/>
    <property type="match status" value="1"/>
</dbReference>
<feature type="transmembrane region" description="Helical" evidence="12">
    <location>
        <begin position="27"/>
        <end position="49"/>
    </location>
</feature>
<feature type="transmembrane region" description="Helical" evidence="12">
    <location>
        <begin position="278"/>
        <end position="298"/>
    </location>
</feature>
<proteinExistence type="inferred from homology"/>
<keyword evidence="15" id="KW-1185">Reference proteome</keyword>
<reference evidence="14" key="1">
    <citation type="journal article" date="2014" name="Int. J. Syst. Evol. Microbiol.">
        <title>Complete genome sequence of Corynebacterium casei LMG S-19264T (=DSM 44701T), isolated from a smear-ripened cheese.</title>
        <authorList>
            <consortium name="US DOE Joint Genome Institute (JGI-PGF)"/>
            <person name="Walter F."/>
            <person name="Albersmeier A."/>
            <person name="Kalinowski J."/>
            <person name="Ruckert C."/>
        </authorList>
    </citation>
    <scope>NUCLEOTIDE SEQUENCE</scope>
    <source>
        <strain evidence="14">VKM Ac-1069</strain>
    </source>
</reference>
<dbReference type="Gene3D" id="1.20.1250.20">
    <property type="entry name" value="MFS general substrate transporter like domains"/>
    <property type="match status" value="2"/>
</dbReference>
<protein>
    <recommendedName>
        <fullName evidence="10">Putative proline/betaine transporter</fullName>
    </recommendedName>
</protein>
<accession>A0A9W6UF89</accession>
<dbReference type="PROSITE" id="PS00216">
    <property type="entry name" value="SUGAR_TRANSPORT_1"/>
    <property type="match status" value="1"/>
</dbReference>
<dbReference type="InterPro" id="IPR051084">
    <property type="entry name" value="H+-coupled_symporters"/>
</dbReference>
<feature type="transmembrane region" description="Helical" evidence="12">
    <location>
        <begin position="155"/>
        <end position="178"/>
    </location>
</feature>
<reference evidence="14" key="2">
    <citation type="submission" date="2023-01" db="EMBL/GenBank/DDBJ databases">
        <authorList>
            <person name="Sun Q."/>
            <person name="Evtushenko L."/>
        </authorList>
    </citation>
    <scope>NUCLEOTIDE SEQUENCE</scope>
    <source>
        <strain evidence="14">VKM Ac-1069</strain>
    </source>
</reference>
<comment type="function">
    <text evidence="9">May be a proton symporter involved in the uptake of osmolytes such as proline and glycine betaine.</text>
</comment>
<dbReference type="AlphaFoldDB" id="A0A9W6UF89"/>
<dbReference type="InterPro" id="IPR011701">
    <property type="entry name" value="MFS"/>
</dbReference>
<keyword evidence="7 12" id="KW-1133">Transmembrane helix</keyword>
<keyword evidence="5 12" id="KW-0812">Transmembrane</keyword>
<feature type="transmembrane region" description="Helical" evidence="12">
    <location>
        <begin position="336"/>
        <end position="363"/>
    </location>
</feature>
<feature type="transmembrane region" description="Helical" evidence="12">
    <location>
        <begin position="405"/>
        <end position="423"/>
    </location>
</feature>
<dbReference type="GO" id="GO:0015293">
    <property type="term" value="F:symporter activity"/>
    <property type="evidence" value="ECO:0007669"/>
    <property type="project" value="UniProtKB-KW"/>
</dbReference>
<evidence type="ECO:0000256" key="8">
    <source>
        <dbReference type="ARBA" id="ARBA00023136"/>
    </source>
</evidence>
<sequence length="452" mass="46714">MSASVTRTGAAGPDRRRRLVAAGVGNFMEWFDFAIYGFFATAIGANFFPSSSPTASLLSTLAVYGVAFLMRPVGGFVIGAIGDRRGRRFALMLSVVLMGLATALIALLPPFAAIGVAAPVLLVLLRCVQGFSAGGEWTGSAAFLVESAPSDRRGITASVIPMTAALAVAVGAGSALLIQSAVAPEDIVGWGWRIPFLAAFPLTLVGLYLRMKLEDTEVFRELKARGDIADAPIRAVGRSGGRNVAISFALSAITVLGFYYIATYVTTFLTVTVKMDRFAALVVVAVGALLYAALCPVMGALSDRVGRRPVSLIGGAGLAVFAVPAFLLMATGNPVVAVLGLVLFGIFEAMHNSTTTVMLIELFPAHMRSTGSAIGYNLGAALIAGPGPLIAAALAAAGAGVGLPAVYMAGVALVCTIILWRVLPETRRRDLGPGEQRGPIAAPTPDNATTRS</sequence>
<evidence type="ECO:0000256" key="12">
    <source>
        <dbReference type="SAM" id="Phobius"/>
    </source>
</evidence>
<comment type="similarity">
    <text evidence="2">Belongs to the major facilitator superfamily. Metabolite:H+ Symporter (MHS) family (TC 2.A.1.6) family.</text>
</comment>
<dbReference type="SUPFAM" id="SSF103473">
    <property type="entry name" value="MFS general substrate transporter"/>
    <property type="match status" value="1"/>
</dbReference>
<feature type="transmembrane region" description="Helical" evidence="12">
    <location>
        <begin position="244"/>
        <end position="266"/>
    </location>
</feature>
<evidence type="ECO:0000256" key="4">
    <source>
        <dbReference type="ARBA" id="ARBA00022475"/>
    </source>
</evidence>
<dbReference type="InterPro" id="IPR020846">
    <property type="entry name" value="MFS_dom"/>
</dbReference>
<feature type="transmembrane region" description="Helical" evidence="12">
    <location>
        <begin position="114"/>
        <end position="134"/>
    </location>
</feature>
<evidence type="ECO:0000256" key="6">
    <source>
        <dbReference type="ARBA" id="ARBA00022847"/>
    </source>
</evidence>
<evidence type="ECO:0000256" key="2">
    <source>
        <dbReference type="ARBA" id="ARBA00008240"/>
    </source>
</evidence>
<dbReference type="EMBL" id="BSFQ01000070">
    <property type="protein sequence ID" value="GLL16175.1"/>
    <property type="molecule type" value="Genomic_DNA"/>
</dbReference>
<comment type="caution">
    <text evidence="14">The sequence shown here is derived from an EMBL/GenBank/DDBJ whole genome shotgun (WGS) entry which is preliminary data.</text>
</comment>
<keyword evidence="8 12" id="KW-0472">Membrane</keyword>
<evidence type="ECO:0000313" key="15">
    <source>
        <dbReference type="Proteomes" id="UP001143463"/>
    </source>
</evidence>